<dbReference type="Proteomes" id="UP001589858">
    <property type="component" value="Unassembled WGS sequence"/>
</dbReference>
<dbReference type="InterPro" id="IPR010252">
    <property type="entry name" value="HutF"/>
</dbReference>
<dbReference type="EC" id="3.5.3.13" evidence="7"/>
<dbReference type="InterPro" id="IPR051607">
    <property type="entry name" value="Metallo-dep_hydrolases"/>
</dbReference>
<keyword evidence="3 7" id="KW-0378">Hydrolase</keyword>
<gene>
    <name evidence="7" type="ORF">ACFFF8_16605</name>
</gene>
<organism evidence="7 8">
    <name type="scientific">Novosphingobium clariflavum</name>
    <dbReference type="NCBI Taxonomy" id="2029884"/>
    <lineage>
        <taxon>Bacteria</taxon>
        <taxon>Pseudomonadati</taxon>
        <taxon>Pseudomonadota</taxon>
        <taxon>Alphaproteobacteria</taxon>
        <taxon>Sphingomonadales</taxon>
        <taxon>Sphingomonadaceae</taxon>
        <taxon>Novosphingobium</taxon>
    </lineage>
</organism>
<dbReference type="RefSeq" id="WP_267218917.1">
    <property type="nucleotide sequence ID" value="NZ_JAPCWC010000002.1"/>
</dbReference>
<dbReference type="SUPFAM" id="SSF51338">
    <property type="entry name" value="Composite domain of metallo-dependent hydrolases"/>
    <property type="match status" value="1"/>
</dbReference>
<evidence type="ECO:0000256" key="3">
    <source>
        <dbReference type="ARBA" id="ARBA00022801"/>
    </source>
</evidence>
<dbReference type="NCBIfam" id="NF006683">
    <property type="entry name" value="PRK09229.1-4"/>
    <property type="match status" value="1"/>
</dbReference>
<feature type="domain" description="Amidohydrolase-related" evidence="5">
    <location>
        <begin position="59"/>
        <end position="438"/>
    </location>
</feature>
<evidence type="ECO:0000259" key="6">
    <source>
        <dbReference type="Pfam" id="PF22429"/>
    </source>
</evidence>
<comment type="cofactor">
    <cofactor evidence="1">
        <name>Zn(2+)</name>
        <dbReference type="ChEBI" id="CHEBI:29105"/>
    </cofactor>
</comment>
<keyword evidence="2" id="KW-0479">Metal-binding</keyword>
<keyword evidence="8" id="KW-1185">Reference proteome</keyword>
<keyword evidence="4" id="KW-0862">Zinc</keyword>
<dbReference type="NCBIfam" id="NF006684">
    <property type="entry name" value="PRK09229.1-5"/>
    <property type="match status" value="1"/>
</dbReference>
<proteinExistence type="predicted"/>
<evidence type="ECO:0000256" key="1">
    <source>
        <dbReference type="ARBA" id="ARBA00001947"/>
    </source>
</evidence>
<dbReference type="InterPro" id="IPR055156">
    <property type="entry name" value="HutF-like_N"/>
</dbReference>
<dbReference type="Gene3D" id="3.20.20.140">
    <property type="entry name" value="Metal-dependent hydrolases"/>
    <property type="match status" value="1"/>
</dbReference>
<evidence type="ECO:0000256" key="2">
    <source>
        <dbReference type="ARBA" id="ARBA00022723"/>
    </source>
</evidence>
<protein>
    <submittedName>
        <fullName evidence="7">Formimidoylglutamate deiminase</fullName>
        <ecNumber evidence="7">3.5.3.13</ecNumber>
    </submittedName>
</protein>
<dbReference type="Pfam" id="PF22429">
    <property type="entry name" value="HutF_N"/>
    <property type="match status" value="1"/>
</dbReference>
<evidence type="ECO:0000313" key="7">
    <source>
        <dbReference type="EMBL" id="MFC0686211.1"/>
    </source>
</evidence>
<dbReference type="NCBIfam" id="TIGR02022">
    <property type="entry name" value="hutF"/>
    <property type="match status" value="1"/>
</dbReference>
<dbReference type="Pfam" id="PF01979">
    <property type="entry name" value="Amidohydro_1"/>
    <property type="match status" value="1"/>
</dbReference>
<dbReference type="GO" id="GO:0050416">
    <property type="term" value="F:formimidoylglutamate deiminase activity"/>
    <property type="evidence" value="ECO:0007669"/>
    <property type="project" value="UniProtKB-EC"/>
</dbReference>
<dbReference type="PANTHER" id="PTHR11271:SF48">
    <property type="entry name" value="AMIDOHYDROLASE-RELATED DOMAIN-CONTAINING PROTEIN"/>
    <property type="match status" value="1"/>
</dbReference>
<evidence type="ECO:0000259" key="5">
    <source>
        <dbReference type="Pfam" id="PF01979"/>
    </source>
</evidence>
<reference evidence="7 8" key="1">
    <citation type="submission" date="2024-09" db="EMBL/GenBank/DDBJ databases">
        <authorList>
            <person name="Sun Q."/>
            <person name="Mori K."/>
        </authorList>
    </citation>
    <scope>NUCLEOTIDE SEQUENCE [LARGE SCALE GENOMIC DNA]</scope>
    <source>
        <strain evidence="7 8">CICC 11035S</strain>
    </source>
</reference>
<feature type="domain" description="Formimidoylglutamate deiminase N-terminal" evidence="6">
    <location>
        <begin position="12"/>
        <end position="57"/>
    </location>
</feature>
<dbReference type="EMBL" id="JBHLTM010000061">
    <property type="protein sequence ID" value="MFC0686211.1"/>
    <property type="molecule type" value="Genomic_DNA"/>
</dbReference>
<sequence>MSQAQSRQSFTIHAGRAFIESGSKSHWAHDVRLTVADGRIARIESGARPEAGDLRHACLVPGIPNLHSHAFQRGMAGLAEQRGNSDDSFWTWREVMYRFLDRMTPEDLNAIAALAAMEMLESGFTRLGEFHYLHHDAGGHAYADPARMCAAIAEAAAETGIALTLLPVFYAHSGFGGLAPSPGQRRFLHDLDGFARLLDGARAAVAGLDEAVVGLAPHSLRAVCPDELMHLQAMAGQGPIHIHIAEQVKEVEDCLAWSGQRPVEWLLDHAQVDRRWCMVHATHMTHEETTRLALSGAVAGLCPVTEANLGDGLFPMADWLAAGGSYGIGSDSNVLIDATEEMRLLEYGQRLFTRRRNLLADAATASSGEAIWRAALNGGGQALGVEGGLKQGNAFDAVSLDLDHPSLCARGPDRVLDGLVFASGRAGIDCVWRFGKQVVSSGRHHARDGIVRRYRKTLDRLCA</sequence>
<dbReference type="InterPro" id="IPR011059">
    <property type="entry name" value="Metal-dep_hydrolase_composite"/>
</dbReference>
<evidence type="ECO:0000313" key="8">
    <source>
        <dbReference type="Proteomes" id="UP001589858"/>
    </source>
</evidence>
<name>A0ABV6SAD2_9SPHN</name>
<dbReference type="InterPro" id="IPR006680">
    <property type="entry name" value="Amidohydro-rel"/>
</dbReference>
<dbReference type="PANTHER" id="PTHR11271">
    <property type="entry name" value="GUANINE DEAMINASE"/>
    <property type="match status" value="1"/>
</dbReference>
<dbReference type="SUPFAM" id="SSF51556">
    <property type="entry name" value="Metallo-dependent hydrolases"/>
    <property type="match status" value="1"/>
</dbReference>
<dbReference type="NCBIfam" id="NF006681">
    <property type="entry name" value="PRK09229.1-2"/>
    <property type="match status" value="1"/>
</dbReference>
<comment type="caution">
    <text evidence="7">The sequence shown here is derived from an EMBL/GenBank/DDBJ whole genome shotgun (WGS) entry which is preliminary data.</text>
</comment>
<evidence type="ECO:0000256" key="4">
    <source>
        <dbReference type="ARBA" id="ARBA00022833"/>
    </source>
</evidence>
<accession>A0ABV6SAD2</accession>
<dbReference type="InterPro" id="IPR032466">
    <property type="entry name" value="Metal_Hydrolase"/>
</dbReference>
<dbReference type="Gene3D" id="2.30.40.10">
    <property type="entry name" value="Urease, subunit C, domain 1"/>
    <property type="match status" value="1"/>
</dbReference>